<feature type="domain" description="Thioredoxin" evidence="5">
    <location>
        <begin position="331"/>
        <end position="448"/>
    </location>
</feature>
<gene>
    <name evidence="6" type="ORF">WJU16_17775</name>
</gene>
<dbReference type="Gene3D" id="3.40.50.150">
    <property type="entry name" value="Vaccinia Virus protein VP39"/>
    <property type="match status" value="1"/>
</dbReference>
<dbReference type="SUPFAM" id="SSF53335">
    <property type="entry name" value="S-adenosyl-L-methionine-dependent methyltransferases"/>
    <property type="match status" value="1"/>
</dbReference>
<dbReference type="Gene3D" id="3.40.250.10">
    <property type="entry name" value="Rhodanese-like domain"/>
    <property type="match status" value="1"/>
</dbReference>
<evidence type="ECO:0000256" key="2">
    <source>
        <dbReference type="ARBA" id="ARBA00022679"/>
    </source>
</evidence>
<dbReference type="SUPFAM" id="SSF52821">
    <property type="entry name" value="Rhodanese/Cell cycle control phosphatase"/>
    <property type="match status" value="1"/>
</dbReference>
<dbReference type="CDD" id="cd02947">
    <property type="entry name" value="TRX_family"/>
    <property type="match status" value="1"/>
</dbReference>
<protein>
    <submittedName>
        <fullName evidence="6">Rhodanese-like domain-containing protein</fullName>
    </submittedName>
</protein>
<dbReference type="Pfam" id="PF00581">
    <property type="entry name" value="Rhodanese"/>
    <property type="match status" value="1"/>
</dbReference>
<dbReference type="CDD" id="cd00158">
    <property type="entry name" value="RHOD"/>
    <property type="match status" value="1"/>
</dbReference>
<dbReference type="PROSITE" id="PS50206">
    <property type="entry name" value="RHODANESE_3"/>
    <property type="match status" value="1"/>
</dbReference>
<evidence type="ECO:0000256" key="3">
    <source>
        <dbReference type="ARBA" id="ARBA00022691"/>
    </source>
</evidence>
<dbReference type="InterPro" id="IPR008854">
    <property type="entry name" value="TPMT"/>
</dbReference>
<dbReference type="PANTHER" id="PTHR45431">
    <property type="entry name" value="RHODANESE-LIKE DOMAIN-CONTAINING PROTEIN 15, CHLOROPLASTIC"/>
    <property type="match status" value="1"/>
</dbReference>
<evidence type="ECO:0000313" key="7">
    <source>
        <dbReference type="Proteomes" id="UP001485459"/>
    </source>
</evidence>
<sequence>MPELDKTYWNTRYERGETEWDMGTVSPPLRDYFDQLPNKNLRVLIPGGGNSYEAKYLWDSGFRDITVLDISTVIIERLKQKYAGTGIKFETGDFFEHEAEYDLIVEQTFLCALDPALRQAYARHMYDLLWEEGRLVGVLFNREFESPGPPSAVASRFTAGCSNHISVSKLSPPVIIHTPPARAGKSSSTSGSSTALPAGAADRLPQIAYLYALAIEDKTITEPMKHLITIAAFLCCFTAASAQHAVSPDMFEKGLRQPSVQLLDVRTAKEFKTGHLPNALQADFTNKTEFAERVKSLDKDKPVFVYCLVGGRSNGAAKWLTDNGFTNVTDLSGGINAWRAEGKAVTGAQQGPQMSPDLYKQAIASSQWILVDVGAEWCPPCRKMAPVVKQFTEEKKIKVLNVDGGNDLDVMKANNVTQIPTFILYKDGKEVWRKSGIVEAEAFRKAMK</sequence>
<evidence type="ECO:0000259" key="4">
    <source>
        <dbReference type="PROSITE" id="PS50206"/>
    </source>
</evidence>
<dbReference type="RefSeq" id="WP_341834799.1">
    <property type="nucleotide sequence ID" value="NZ_CP149822.1"/>
</dbReference>
<dbReference type="PANTHER" id="PTHR45431:SF3">
    <property type="entry name" value="RHODANESE-LIKE DOMAIN-CONTAINING PROTEIN 15, CHLOROPLASTIC"/>
    <property type="match status" value="1"/>
</dbReference>
<dbReference type="InterPro" id="IPR052367">
    <property type="entry name" value="Thiosulfate_ST/Rhodanese-like"/>
</dbReference>
<dbReference type="Proteomes" id="UP001485459">
    <property type="component" value="Chromosome"/>
</dbReference>
<keyword evidence="1" id="KW-0489">Methyltransferase</keyword>
<evidence type="ECO:0000259" key="5">
    <source>
        <dbReference type="PROSITE" id="PS51352"/>
    </source>
</evidence>
<dbReference type="Pfam" id="PF00085">
    <property type="entry name" value="Thioredoxin"/>
    <property type="match status" value="1"/>
</dbReference>
<dbReference type="PROSITE" id="PS51352">
    <property type="entry name" value="THIOREDOXIN_2"/>
    <property type="match status" value="1"/>
</dbReference>
<dbReference type="InterPro" id="IPR013766">
    <property type="entry name" value="Thioredoxin_domain"/>
</dbReference>
<dbReference type="Gene3D" id="3.40.30.10">
    <property type="entry name" value="Glutaredoxin"/>
    <property type="match status" value="1"/>
</dbReference>
<dbReference type="EMBL" id="CP149822">
    <property type="protein sequence ID" value="WZN39831.1"/>
    <property type="molecule type" value="Genomic_DNA"/>
</dbReference>
<dbReference type="SUPFAM" id="SSF52833">
    <property type="entry name" value="Thioredoxin-like"/>
    <property type="match status" value="1"/>
</dbReference>
<evidence type="ECO:0000256" key="1">
    <source>
        <dbReference type="ARBA" id="ARBA00022603"/>
    </source>
</evidence>
<dbReference type="InterPro" id="IPR036249">
    <property type="entry name" value="Thioredoxin-like_sf"/>
</dbReference>
<dbReference type="InterPro" id="IPR036873">
    <property type="entry name" value="Rhodanese-like_dom_sf"/>
</dbReference>
<keyword evidence="2" id="KW-0808">Transferase</keyword>
<proteinExistence type="predicted"/>
<reference evidence="7" key="1">
    <citation type="submission" date="2024-03" db="EMBL/GenBank/DDBJ databases">
        <title>Chitinophaga horti sp. nov., isolated from garden soil.</title>
        <authorList>
            <person name="Lee D.S."/>
            <person name="Han D.M."/>
            <person name="Baek J.H."/>
            <person name="Choi D.G."/>
            <person name="Jeon J.H."/>
            <person name="Jeon C.O."/>
        </authorList>
    </citation>
    <scope>NUCLEOTIDE SEQUENCE [LARGE SCALE GENOMIC DNA]</scope>
    <source>
        <strain evidence="7">GPA1</strain>
    </source>
</reference>
<name>A0ABZ2YJE5_9BACT</name>
<dbReference type="PROSITE" id="PS51585">
    <property type="entry name" value="SAM_MT_TPMT"/>
    <property type="match status" value="1"/>
</dbReference>
<feature type="domain" description="Rhodanese" evidence="4">
    <location>
        <begin position="256"/>
        <end position="347"/>
    </location>
</feature>
<dbReference type="SMART" id="SM00450">
    <property type="entry name" value="RHOD"/>
    <property type="match status" value="1"/>
</dbReference>
<dbReference type="InterPro" id="IPR029063">
    <property type="entry name" value="SAM-dependent_MTases_sf"/>
</dbReference>
<keyword evidence="3" id="KW-0949">S-adenosyl-L-methionine</keyword>
<organism evidence="6 7">
    <name type="scientific">Chitinophaga pollutisoli</name>
    <dbReference type="NCBI Taxonomy" id="3133966"/>
    <lineage>
        <taxon>Bacteria</taxon>
        <taxon>Pseudomonadati</taxon>
        <taxon>Bacteroidota</taxon>
        <taxon>Chitinophagia</taxon>
        <taxon>Chitinophagales</taxon>
        <taxon>Chitinophagaceae</taxon>
        <taxon>Chitinophaga</taxon>
    </lineage>
</organism>
<accession>A0ABZ2YJE5</accession>
<keyword evidence="7" id="KW-1185">Reference proteome</keyword>
<dbReference type="Pfam" id="PF05724">
    <property type="entry name" value="TPMT"/>
    <property type="match status" value="1"/>
</dbReference>
<evidence type="ECO:0000313" key="6">
    <source>
        <dbReference type="EMBL" id="WZN39831.1"/>
    </source>
</evidence>
<dbReference type="InterPro" id="IPR001763">
    <property type="entry name" value="Rhodanese-like_dom"/>
</dbReference>
<dbReference type="CDD" id="cd02440">
    <property type="entry name" value="AdoMet_MTases"/>
    <property type="match status" value="1"/>
</dbReference>